<evidence type="ECO:0000313" key="3">
    <source>
        <dbReference type="Proteomes" id="UP000266234"/>
    </source>
</evidence>
<keyword evidence="1" id="KW-0732">Signal</keyword>
<dbReference type="AlphaFoldDB" id="A0A395SPV9"/>
<sequence>MHLVNLSALTLLASSALAADCFGNRQDGISQFQDAYWDARSKMCGNTGCGYQQSCTTQGSKTLQGLAKITVNVSLSRKNTGDKKGFKDCWDATENIINQCVRGSQQMSGTWEANGQLYQFNAWYS</sequence>
<evidence type="ECO:0000313" key="2">
    <source>
        <dbReference type="EMBL" id="RGP74501.1"/>
    </source>
</evidence>
<accession>A0A395SPV9</accession>
<gene>
    <name evidence="2" type="ORF">FLONG3_6060</name>
</gene>
<dbReference type="OrthoDB" id="4216327at2759"/>
<evidence type="ECO:0000256" key="1">
    <source>
        <dbReference type="SAM" id="SignalP"/>
    </source>
</evidence>
<feature type="signal peptide" evidence="1">
    <location>
        <begin position="1"/>
        <end position="18"/>
    </location>
</feature>
<protein>
    <submittedName>
        <fullName evidence="2">Uncharacterized protein</fullName>
    </submittedName>
</protein>
<comment type="caution">
    <text evidence="2">The sequence shown here is derived from an EMBL/GenBank/DDBJ whole genome shotgun (WGS) entry which is preliminary data.</text>
</comment>
<feature type="chain" id="PRO_5017297930" evidence="1">
    <location>
        <begin position="19"/>
        <end position="125"/>
    </location>
</feature>
<keyword evidence="3" id="KW-1185">Reference proteome</keyword>
<dbReference type="Proteomes" id="UP000266234">
    <property type="component" value="Unassembled WGS sequence"/>
</dbReference>
<organism evidence="2 3">
    <name type="scientific">Fusarium longipes</name>
    <dbReference type="NCBI Taxonomy" id="694270"/>
    <lineage>
        <taxon>Eukaryota</taxon>
        <taxon>Fungi</taxon>
        <taxon>Dikarya</taxon>
        <taxon>Ascomycota</taxon>
        <taxon>Pezizomycotina</taxon>
        <taxon>Sordariomycetes</taxon>
        <taxon>Hypocreomycetidae</taxon>
        <taxon>Hypocreales</taxon>
        <taxon>Nectriaceae</taxon>
        <taxon>Fusarium</taxon>
    </lineage>
</organism>
<dbReference type="EMBL" id="PXOG01000130">
    <property type="protein sequence ID" value="RGP74501.1"/>
    <property type="molecule type" value="Genomic_DNA"/>
</dbReference>
<reference evidence="2 3" key="1">
    <citation type="journal article" date="2018" name="PLoS Pathog.">
        <title>Evolution of structural diversity of trichothecenes, a family of toxins produced by plant pathogenic and entomopathogenic fungi.</title>
        <authorList>
            <person name="Proctor R.H."/>
            <person name="McCormick S.P."/>
            <person name="Kim H.S."/>
            <person name="Cardoza R.E."/>
            <person name="Stanley A.M."/>
            <person name="Lindo L."/>
            <person name="Kelly A."/>
            <person name="Brown D.W."/>
            <person name="Lee T."/>
            <person name="Vaughan M.M."/>
            <person name="Alexander N.J."/>
            <person name="Busman M."/>
            <person name="Gutierrez S."/>
        </authorList>
    </citation>
    <scope>NUCLEOTIDE SEQUENCE [LARGE SCALE GENOMIC DNA]</scope>
    <source>
        <strain evidence="2 3">NRRL 20695</strain>
    </source>
</reference>
<name>A0A395SPV9_9HYPO</name>
<proteinExistence type="predicted"/>